<dbReference type="RefSeq" id="WP_045160423.1">
    <property type="nucleotide sequence ID" value="NZ_JYHV01000007.1"/>
</dbReference>
<dbReference type="SUPFAM" id="SSF111038">
    <property type="entry name" value="YjbQ-like"/>
    <property type="match status" value="1"/>
</dbReference>
<dbReference type="EMBL" id="JYHV01000007">
    <property type="protein sequence ID" value="KJH84144.1"/>
    <property type="molecule type" value="Genomic_DNA"/>
</dbReference>
<comment type="caution">
    <text evidence="2">The sequence shown here is derived from an EMBL/GenBank/DDBJ whole genome shotgun (WGS) entry which is preliminary data.</text>
</comment>
<dbReference type="AlphaFoldDB" id="A0A0D9ATW5"/>
<comment type="similarity">
    <text evidence="1">Belongs to the UPF0047 family.</text>
</comment>
<name>A0A0D9ATW5_STUST</name>
<proteinExistence type="inferred from homology"/>
<evidence type="ECO:0008006" key="4">
    <source>
        <dbReference type="Google" id="ProtNLM"/>
    </source>
</evidence>
<dbReference type="OrthoDB" id="9801725at2"/>
<dbReference type="PANTHER" id="PTHR30615:SF8">
    <property type="entry name" value="UPF0047 PROTEIN C4A8.02C"/>
    <property type="match status" value="1"/>
</dbReference>
<protein>
    <recommendedName>
        <fullName evidence="4">YjbQ family protein</fullName>
    </recommendedName>
</protein>
<evidence type="ECO:0000313" key="2">
    <source>
        <dbReference type="EMBL" id="KJH84144.1"/>
    </source>
</evidence>
<dbReference type="PIRSF" id="PIRSF004681">
    <property type="entry name" value="UCP004681"/>
    <property type="match status" value="1"/>
</dbReference>
<reference evidence="2 3" key="1">
    <citation type="submission" date="2015-02" db="EMBL/GenBank/DDBJ databases">
        <title>Draft genome sequence of Pseudomonas stutzeri NT0128 isolated from wheat (Triticum turgidum) rhizosphere.</title>
        <authorList>
            <person name="Tovi N."/>
            <person name="Frenk S."/>
            <person name="Hadar Y."/>
            <person name="Minz D."/>
        </authorList>
    </citation>
    <scope>NUCLEOTIDE SEQUENCE [LARGE SCALE GENOMIC DNA]</scope>
    <source>
        <strain evidence="2 3">NT0128</strain>
    </source>
</reference>
<dbReference type="Pfam" id="PF01894">
    <property type="entry name" value="YjbQ"/>
    <property type="match status" value="1"/>
</dbReference>
<accession>A0A0D9ATW5</accession>
<dbReference type="InterPro" id="IPR035917">
    <property type="entry name" value="YjbQ-like_sf"/>
</dbReference>
<dbReference type="Gene3D" id="2.60.120.460">
    <property type="entry name" value="YjbQ-like"/>
    <property type="match status" value="1"/>
</dbReference>
<dbReference type="PATRIC" id="fig|316.101.peg.3447"/>
<dbReference type="InterPro" id="IPR001602">
    <property type="entry name" value="UPF0047_YjbQ-like"/>
</dbReference>
<gene>
    <name evidence="2" type="ORF">UF78_02235</name>
</gene>
<dbReference type="PANTHER" id="PTHR30615">
    <property type="entry name" value="UNCHARACTERIZED PROTEIN YJBQ-RELATED"/>
    <property type="match status" value="1"/>
</dbReference>
<evidence type="ECO:0000313" key="3">
    <source>
        <dbReference type="Proteomes" id="UP000032487"/>
    </source>
</evidence>
<evidence type="ECO:0000256" key="1">
    <source>
        <dbReference type="ARBA" id="ARBA00005534"/>
    </source>
</evidence>
<organism evidence="2 3">
    <name type="scientific">Stutzerimonas stutzeri</name>
    <name type="common">Pseudomonas stutzeri</name>
    <dbReference type="NCBI Taxonomy" id="316"/>
    <lineage>
        <taxon>Bacteria</taxon>
        <taxon>Pseudomonadati</taxon>
        <taxon>Pseudomonadota</taxon>
        <taxon>Gammaproteobacteria</taxon>
        <taxon>Pseudomonadales</taxon>
        <taxon>Pseudomonadaceae</taxon>
        <taxon>Stutzerimonas</taxon>
    </lineage>
</organism>
<dbReference type="NCBIfam" id="TIGR00149">
    <property type="entry name" value="TIGR00149_YjbQ"/>
    <property type="match status" value="1"/>
</dbReference>
<dbReference type="Proteomes" id="UP000032487">
    <property type="component" value="Unassembled WGS sequence"/>
</dbReference>
<sequence>MWQQTMITLRPKSRGFHLVTDELLAQLPELQQCPVGLLHLWLRHTSASLTINENADGAVRRDFERFFNRLVPQGQDGYEHDYEGPDDLPAHFKASLLGCQVSLPVSEGRLALGTWQGIYLGEHRDQGGSRQILATLYGMAS</sequence>